<protein>
    <submittedName>
        <fullName evidence="1">Uncharacterized protein</fullName>
    </submittedName>
</protein>
<sequence length="46" mass="5513">MKTEKEIEEYRKEIETRLVETESMDAMKYYQGVLRALEWVTTGIDV</sequence>
<dbReference type="HOGENOM" id="CLU_3178392_0_0_2"/>
<reference evidence="1 2" key="2">
    <citation type="journal article" date="2016" name="ISME J.">
        <title>Physiological and genomic characterization of two novel marine thaumarchaeal strains indicates niche differentiation.</title>
        <authorList>
            <person name="Bayer B."/>
            <person name="Vojvoda J."/>
            <person name="Offre P."/>
            <person name="Alves R.J."/>
            <person name="Elisabeth N.H."/>
            <person name="Garcia J.A."/>
            <person name="Volland J.M."/>
            <person name="Srivastava A."/>
            <person name="Schleper C."/>
            <person name="Herndl G.J."/>
        </authorList>
    </citation>
    <scope>NUCLEOTIDE SEQUENCE [LARGE SCALE GENOMIC DNA]</scope>
    <source>
        <strain evidence="1 2">NF5</strain>
    </source>
</reference>
<name>A0A0D5C1B1_9ARCH</name>
<reference evidence="2" key="1">
    <citation type="submission" date="2015-03" db="EMBL/GenBank/DDBJ databases">
        <title>Characterization of two novel Thaumarchaeota isolated from the Northern Adriatic Sea.</title>
        <authorList>
            <person name="Bayer B."/>
            <person name="Vojvoda J."/>
            <person name="Offre P."/>
            <person name="Srivastava A."/>
            <person name="Elisabeth N."/>
            <person name="Garcia J.A.L."/>
            <person name="Schleper C."/>
            <person name="Herndl G.J."/>
        </authorList>
    </citation>
    <scope>NUCLEOTIDE SEQUENCE [LARGE SCALE GENOMIC DNA]</scope>
    <source>
        <strain evidence="2">NF5</strain>
    </source>
</reference>
<dbReference type="EMBL" id="CP011070">
    <property type="protein sequence ID" value="AJW70125.1"/>
    <property type="molecule type" value="Genomic_DNA"/>
</dbReference>
<dbReference type="Proteomes" id="UP000032408">
    <property type="component" value="Chromosome"/>
</dbReference>
<dbReference type="KEGG" id="nin:NADRNF5_0429"/>
<dbReference type="STRING" id="1580092.NADRNF5_0429"/>
<keyword evidence="2" id="KW-1185">Reference proteome</keyword>
<dbReference type="AlphaFoldDB" id="A0A0D5C1B1"/>
<gene>
    <name evidence="1" type="ORF">NADRNF5_0429</name>
</gene>
<organism evidence="1 2">
    <name type="scientific">Nitrosopumilus adriaticus</name>
    <dbReference type="NCBI Taxonomy" id="1580092"/>
    <lineage>
        <taxon>Archaea</taxon>
        <taxon>Nitrososphaerota</taxon>
        <taxon>Nitrososphaeria</taxon>
        <taxon>Nitrosopumilales</taxon>
        <taxon>Nitrosopumilaceae</taxon>
        <taxon>Nitrosopumilus</taxon>
    </lineage>
</organism>
<evidence type="ECO:0000313" key="1">
    <source>
        <dbReference type="EMBL" id="AJW70125.1"/>
    </source>
</evidence>
<dbReference type="RefSeq" id="WP_192828341.1">
    <property type="nucleotide sequence ID" value="NZ_CP011070.1"/>
</dbReference>
<accession>A0A0D5C1B1</accession>
<dbReference type="GeneID" id="59166990"/>
<proteinExistence type="predicted"/>
<evidence type="ECO:0000313" key="2">
    <source>
        <dbReference type="Proteomes" id="UP000032408"/>
    </source>
</evidence>